<reference evidence="2" key="1">
    <citation type="submission" date="2022-04" db="EMBL/GenBank/DDBJ databases">
        <title>Sequencing and genomic assembly of Halococcus dombrowskii.</title>
        <authorList>
            <person name="Lim S.W."/>
            <person name="MacLea K.S."/>
        </authorList>
    </citation>
    <scope>NUCLEOTIDE SEQUENCE</scope>
    <source>
        <strain evidence="2">H4</strain>
        <plasmid evidence="2">unnamed1</plasmid>
    </source>
</reference>
<name>A0AAX3AS93_HALDO</name>
<sequence length="216" mass="24175">MKTRRFMDGTNTDSEKVEQLTDIFHEITGESSTTERQHEDRWASVSADNSDGNDAIRSIVREMTDEYGIQTSLDEDELVMVVRNYHAGGGDREIARTLGTPNRDKTIARARISLHLFRDTDFDAPFELSQLRELLDQDASNEEIADTLSASKSTVRAYARVLTAETEAERASHEYQSRFEQALTDTEMDSDDTDQFSETVSPTAYASGLEDAVGSS</sequence>
<accession>A0AAX3AS93</accession>
<proteinExistence type="predicted"/>
<feature type="region of interest" description="Disordered" evidence="1">
    <location>
        <begin position="169"/>
        <end position="216"/>
    </location>
</feature>
<evidence type="ECO:0000313" key="2">
    <source>
        <dbReference type="EMBL" id="UOO96598.1"/>
    </source>
</evidence>
<keyword evidence="3" id="KW-1185">Reference proteome</keyword>
<dbReference type="AlphaFoldDB" id="A0AAX3AS93"/>
<gene>
    <name evidence="2" type="ORF">MUK72_15490</name>
</gene>
<keyword evidence="2" id="KW-0614">Plasmid</keyword>
<feature type="compositionally biased region" description="Basic and acidic residues" evidence="1">
    <location>
        <begin position="29"/>
        <end position="42"/>
    </location>
</feature>
<organism evidence="2 3">
    <name type="scientific">Halococcus dombrowskii</name>
    <dbReference type="NCBI Taxonomy" id="179637"/>
    <lineage>
        <taxon>Archaea</taxon>
        <taxon>Methanobacteriati</taxon>
        <taxon>Methanobacteriota</taxon>
        <taxon>Stenosarchaea group</taxon>
        <taxon>Halobacteria</taxon>
        <taxon>Halobacteriales</taxon>
        <taxon>Halococcaceae</taxon>
        <taxon>Halococcus</taxon>
    </lineage>
</organism>
<dbReference type="EMBL" id="CP095006">
    <property type="protein sequence ID" value="UOO96598.1"/>
    <property type="molecule type" value="Genomic_DNA"/>
</dbReference>
<geneLocation type="plasmid" evidence="2 3">
    <name>unnamed1</name>
</geneLocation>
<dbReference type="GeneID" id="71763280"/>
<dbReference type="KEGG" id="hdo:MUK72_15490"/>
<evidence type="ECO:0000313" key="3">
    <source>
        <dbReference type="Proteomes" id="UP000830542"/>
    </source>
</evidence>
<protein>
    <submittedName>
        <fullName evidence="2">Response regulator receiver protein</fullName>
    </submittedName>
</protein>
<dbReference type="Proteomes" id="UP000830542">
    <property type="component" value="Plasmid unnamed1"/>
</dbReference>
<dbReference type="RefSeq" id="WP_244705465.1">
    <property type="nucleotide sequence ID" value="NZ_CP095006.1"/>
</dbReference>
<feature type="compositionally biased region" description="Acidic residues" evidence="1">
    <location>
        <begin position="186"/>
        <end position="195"/>
    </location>
</feature>
<evidence type="ECO:0000256" key="1">
    <source>
        <dbReference type="SAM" id="MobiDB-lite"/>
    </source>
</evidence>
<feature type="region of interest" description="Disordered" evidence="1">
    <location>
        <begin position="29"/>
        <end position="49"/>
    </location>
</feature>